<keyword evidence="4" id="KW-0496">Mitochondrion</keyword>
<comment type="similarity">
    <text evidence="2">Belongs to the complex I LYR family.</text>
</comment>
<dbReference type="InterPro" id="IPR008011">
    <property type="entry name" value="Complex1_LYR_dom"/>
</dbReference>
<dbReference type="PANTHER" id="PTHR13675:SF0">
    <property type="entry name" value="LYR MOTIF-CONTAINING PROTEIN 2"/>
    <property type="match status" value="1"/>
</dbReference>
<evidence type="ECO:0000256" key="2">
    <source>
        <dbReference type="ARBA" id="ARBA00009508"/>
    </source>
</evidence>
<dbReference type="Pfam" id="PF05347">
    <property type="entry name" value="Complex1_LYR"/>
    <property type="match status" value="1"/>
</dbReference>
<dbReference type="Proteomes" id="UP001148838">
    <property type="component" value="Unassembled WGS sequence"/>
</dbReference>
<keyword evidence="3" id="KW-0809">Transit peptide</keyword>
<evidence type="ECO:0000313" key="8">
    <source>
        <dbReference type="EMBL" id="KAJ4426104.1"/>
    </source>
</evidence>
<evidence type="ECO:0000256" key="5">
    <source>
        <dbReference type="ARBA" id="ARBA00026235"/>
    </source>
</evidence>
<dbReference type="PANTHER" id="PTHR13675">
    <property type="entry name" value="LYR MOTIF-CONTAINING PROTEIN 2"/>
    <property type="match status" value="1"/>
</dbReference>
<evidence type="ECO:0000313" key="9">
    <source>
        <dbReference type="Proteomes" id="UP001148838"/>
    </source>
</evidence>
<evidence type="ECO:0000256" key="3">
    <source>
        <dbReference type="ARBA" id="ARBA00022946"/>
    </source>
</evidence>
<reference evidence="8 9" key="1">
    <citation type="journal article" date="2022" name="Allergy">
        <title>Genome assembly and annotation of Periplaneta americana reveal a comprehensive cockroach allergen profile.</title>
        <authorList>
            <person name="Wang L."/>
            <person name="Xiong Q."/>
            <person name="Saelim N."/>
            <person name="Wang L."/>
            <person name="Nong W."/>
            <person name="Wan A.T."/>
            <person name="Shi M."/>
            <person name="Liu X."/>
            <person name="Cao Q."/>
            <person name="Hui J.H.L."/>
            <person name="Sookrung N."/>
            <person name="Leung T.F."/>
            <person name="Tungtrongchitr A."/>
            <person name="Tsui S.K.W."/>
        </authorList>
    </citation>
    <scope>NUCLEOTIDE SEQUENCE [LARGE SCALE GENOMIC DNA]</scope>
    <source>
        <strain evidence="8">PWHHKU_190912</strain>
    </source>
</reference>
<organism evidence="8 9">
    <name type="scientific">Periplaneta americana</name>
    <name type="common">American cockroach</name>
    <name type="synonym">Blatta americana</name>
    <dbReference type="NCBI Taxonomy" id="6978"/>
    <lineage>
        <taxon>Eukaryota</taxon>
        <taxon>Metazoa</taxon>
        <taxon>Ecdysozoa</taxon>
        <taxon>Arthropoda</taxon>
        <taxon>Hexapoda</taxon>
        <taxon>Insecta</taxon>
        <taxon>Pterygota</taxon>
        <taxon>Neoptera</taxon>
        <taxon>Polyneoptera</taxon>
        <taxon>Dictyoptera</taxon>
        <taxon>Blattodea</taxon>
        <taxon>Blattoidea</taxon>
        <taxon>Blattidae</taxon>
        <taxon>Blattinae</taxon>
        <taxon>Periplaneta</taxon>
    </lineage>
</organism>
<evidence type="ECO:0000256" key="6">
    <source>
        <dbReference type="ARBA" id="ARBA00044735"/>
    </source>
</evidence>
<gene>
    <name evidence="8" type="ORF">ANN_26913</name>
</gene>
<comment type="caution">
    <text evidence="8">The sequence shown here is derived from an EMBL/GenBank/DDBJ whole genome shotgun (WGS) entry which is preliminary data.</text>
</comment>
<evidence type="ECO:0000259" key="7">
    <source>
        <dbReference type="Pfam" id="PF05347"/>
    </source>
</evidence>
<comment type="function">
    <text evidence="6">Involved in efficient integration of the N-module into mitochondrial respiratory chain complex I.</text>
</comment>
<comment type="subcellular location">
    <subcellularLocation>
        <location evidence="1">Mitochondrion</location>
    </subcellularLocation>
</comment>
<proteinExistence type="inferred from homology"/>
<keyword evidence="9" id="KW-1185">Reference proteome</keyword>
<dbReference type="CDD" id="cd20262">
    <property type="entry name" value="Complex1_LYR_LYRM2"/>
    <property type="match status" value="1"/>
</dbReference>
<name>A0ABQ8RWM4_PERAM</name>
<feature type="domain" description="Complex 1 LYR protein" evidence="7">
    <location>
        <begin position="9"/>
        <end position="66"/>
    </location>
</feature>
<dbReference type="InterPro" id="IPR045293">
    <property type="entry name" value="Complex1_LYR_LYRM2"/>
</dbReference>
<evidence type="ECO:0000256" key="4">
    <source>
        <dbReference type="ARBA" id="ARBA00023128"/>
    </source>
</evidence>
<dbReference type="EMBL" id="JAJSOF020000040">
    <property type="protein sequence ID" value="KAJ4426104.1"/>
    <property type="molecule type" value="Genomic_DNA"/>
</dbReference>
<protein>
    <recommendedName>
        <fullName evidence="5">LYR motif-containing protein 2</fullName>
    </recommendedName>
</protein>
<sequence>MSNQFMLRQQVLKLYRNILRAIREVPDEESKKELIQWARTDFKNNKNQTDEYAIKMLIFHGESQLKHLRQNIAFSR</sequence>
<accession>A0ABQ8RWM4</accession>
<evidence type="ECO:0000256" key="1">
    <source>
        <dbReference type="ARBA" id="ARBA00004173"/>
    </source>
</evidence>